<dbReference type="STRING" id="1121291.SAMN02745134_00848"/>
<feature type="domain" description="HTH deoR-type" evidence="7">
    <location>
        <begin position="1"/>
        <end position="56"/>
    </location>
</feature>
<evidence type="ECO:0000256" key="6">
    <source>
        <dbReference type="ARBA" id="ARBA00024937"/>
    </source>
</evidence>
<evidence type="ECO:0000313" key="8">
    <source>
        <dbReference type="EMBL" id="SMC19482.1"/>
    </source>
</evidence>
<dbReference type="InterPro" id="IPR036390">
    <property type="entry name" value="WH_DNA-bd_sf"/>
</dbReference>
<accession>A0A1W1X6C0</accession>
<dbReference type="PROSITE" id="PS00894">
    <property type="entry name" value="HTH_DEOR_1"/>
    <property type="match status" value="1"/>
</dbReference>
<keyword evidence="4" id="KW-0238">DNA-binding</keyword>
<proteinExistence type="predicted"/>
<dbReference type="PRINTS" id="PR00037">
    <property type="entry name" value="HTHLACR"/>
</dbReference>
<dbReference type="InterPro" id="IPR018356">
    <property type="entry name" value="Tscrpt_reg_HTH_DeoR_CS"/>
</dbReference>
<dbReference type="Gene3D" id="3.40.50.1360">
    <property type="match status" value="1"/>
</dbReference>
<organism evidence="8 9">
    <name type="scientific">Clostridium acidisoli DSM 12555</name>
    <dbReference type="NCBI Taxonomy" id="1121291"/>
    <lineage>
        <taxon>Bacteria</taxon>
        <taxon>Bacillati</taxon>
        <taxon>Bacillota</taxon>
        <taxon>Clostridia</taxon>
        <taxon>Eubacteriales</taxon>
        <taxon>Clostridiaceae</taxon>
        <taxon>Clostridium</taxon>
    </lineage>
</organism>
<protein>
    <recommendedName>
        <fullName evidence="1">Lactose phosphotransferase system repressor</fullName>
    </recommendedName>
</protein>
<dbReference type="InterPro" id="IPR050313">
    <property type="entry name" value="Carb_Metab_HTH_regulators"/>
</dbReference>
<name>A0A1W1X6C0_9CLOT</name>
<evidence type="ECO:0000256" key="4">
    <source>
        <dbReference type="ARBA" id="ARBA00023125"/>
    </source>
</evidence>
<dbReference type="AlphaFoldDB" id="A0A1W1X6C0"/>
<dbReference type="InterPro" id="IPR014036">
    <property type="entry name" value="DeoR-like_C"/>
</dbReference>
<dbReference type="InterPro" id="IPR037171">
    <property type="entry name" value="NagB/RpiA_transferase-like"/>
</dbReference>
<comment type="function">
    <text evidence="6">Repressor of the lactose catabolism operon. Galactose-6-phosphate is the inducer.</text>
</comment>
<dbReference type="Proteomes" id="UP000192468">
    <property type="component" value="Unassembled WGS sequence"/>
</dbReference>
<evidence type="ECO:0000256" key="2">
    <source>
        <dbReference type="ARBA" id="ARBA00022491"/>
    </source>
</evidence>
<dbReference type="SUPFAM" id="SSF46785">
    <property type="entry name" value="Winged helix' DNA-binding domain"/>
    <property type="match status" value="1"/>
</dbReference>
<dbReference type="Gene3D" id="1.10.10.10">
    <property type="entry name" value="Winged helix-like DNA-binding domain superfamily/Winged helix DNA-binding domain"/>
    <property type="match status" value="1"/>
</dbReference>
<dbReference type="InterPro" id="IPR036388">
    <property type="entry name" value="WH-like_DNA-bd_sf"/>
</dbReference>
<evidence type="ECO:0000259" key="7">
    <source>
        <dbReference type="PROSITE" id="PS51000"/>
    </source>
</evidence>
<reference evidence="8 9" key="1">
    <citation type="submission" date="2017-04" db="EMBL/GenBank/DDBJ databases">
        <authorList>
            <person name="Afonso C.L."/>
            <person name="Miller P.J."/>
            <person name="Scott M.A."/>
            <person name="Spackman E."/>
            <person name="Goraichik I."/>
            <person name="Dimitrov K.M."/>
            <person name="Suarez D.L."/>
            <person name="Swayne D.E."/>
        </authorList>
    </citation>
    <scope>NUCLEOTIDE SEQUENCE [LARGE SCALE GENOMIC DNA]</scope>
    <source>
        <strain evidence="8 9">DSM 12555</strain>
    </source>
</reference>
<evidence type="ECO:0000256" key="5">
    <source>
        <dbReference type="ARBA" id="ARBA00023163"/>
    </source>
</evidence>
<dbReference type="PROSITE" id="PS51000">
    <property type="entry name" value="HTH_DEOR_2"/>
    <property type="match status" value="1"/>
</dbReference>
<dbReference type="Pfam" id="PF00455">
    <property type="entry name" value="DeoRC"/>
    <property type="match status" value="1"/>
</dbReference>
<dbReference type="Pfam" id="PF08220">
    <property type="entry name" value="HTH_DeoR"/>
    <property type="match status" value="1"/>
</dbReference>
<keyword evidence="9" id="KW-1185">Reference proteome</keyword>
<sequence>MNERQTKIFNTICKEPKVTVKELSLIMEVSEVTIRKDLSALEDEGLIKRTHGGVAQINSNEIEKRLHFRYEEKLKIVNKAIELIEDGDTILVEAGSTNTLLAREISKRKKINIITNSLYIAEMLKENENAKITLLGGELQKDSEAMVGPITKLCLKQLYVDKAFIGMDGFSEKLGFTCGDFLRAEIGKEMASRAKNVVVLAEASKFENVGVTSIVKLDEVSTIITDYGIQKERLEILKKYKMEVIVI</sequence>
<dbReference type="EMBL" id="FWXH01000002">
    <property type="protein sequence ID" value="SMC19482.1"/>
    <property type="molecule type" value="Genomic_DNA"/>
</dbReference>
<gene>
    <name evidence="8" type="ORF">SAMN02745134_00848</name>
</gene>
<keyword evidence="2" id="KW-0678">Repressor</keyword>
<dbReference type="InterPro" id="IPR001034">
    <property type="entry name" value="DeoR_HTH"/>
</dbReference>
<dbReference type="SMART" id="SM01134">
    <property type="entry name" value="DeoRC"/>
    <property type="match status" value="1"/>
</dbReference>
<keyword evidence="5" id="KW-0804">Transcription</keyword>
<dbReference type="RefSeq" id="WP_084114036.1">
    <property type="nucleotide sequence ID" value="NZ_FWXH01000002.1"/>
</dbReference>
<keyword evidence="3" id="KW-0805">Transcription regulation</keyword>
<dbReference type="PANTHER" id="PTHR30363">
    <property type="entry name" value="HTH-TYPE TRANSCRIPTIONAL REGULATOR SRLR-RELATED"/>
    <property type="match status" value="1"/>
</dbReference>
<dbReference type="SUPFAM" id="SSF100950">
    <property type="entry name" value="NagB/RpiA/CoA transferase-like"/>
    <property type="match status" value="1"/>
</dbReference>
<dbReference type="SMART" id="SM00420">
    <property type="entry name" value="HTH_DEOR"/>
    <property type="match status" value="1"/>
</dbReference>
<dbReference type="OrthoDB" id="9797223at2"/>
<dbReference type="GO" id="GO:0003677">
    <property type="term" value="F:DNA binding"/>
    <property type="evidence" value="ECO:0007669"/>
    <property type="project" value="UniProtKB-KW"/>
</dbReference>
<dbReference type="GO" id="GO:0003700">
    <property type="term" value="F:DNA-binding transcription factor activity"/>
    <property type="evidence" value="ECO:0007669"/>
    <property type="project" value="InterPro"/>
</dbReference>
<evidence type="ECO:0000256" key="1">
    <source>
        <dbReference type="ARBA" id="ARBA00021390"/>
    </source>
</evidence>
<evidence type="ECO:0000313" key="9">
    <source>
        <dbReference type="Proteomes" id="UP000192468"/>
    </source>
</evidence>
<dbReference type="PANTHER" id="PTHR30363:SF4">
    <property type="entry name" value="GLYCEROL-3-PHOSPHATE REGULON REPRESSOR"/>
    <property type="match status" value="1"/>
</dbReference>
<evidence type="ECO:0000256" key="3">
    <source>
        <dbReference type="ARBA" id="ARBA00023015"/>
    </source>
</evidence>